<dbReference type="RefSeq" id="WP_013926083.1">
    <property type="nucleotide sequence ID" value="NC_015703.1"/>
</dbReference>
<reference evidence="3" key="1">
    <citation type="submission" date="2011-06" db="EMBL/GenBank/DDBJ databases">
        <title>The complete genome of chromosome of Runella slithyformis DSM 19594.</title>
        <authorList>
            <consortium name="US DOE Joint Genome Institute (JGI-PGF)"/>
            <person name="Lucas S."/>
            <person name="Han J."/>
            <person name="Lapidus A."/>
            <person name="Bruce D."/>
            <person name="Goodwin L."/>
            <person name="Pitluck S."/>
            <person name="Peters L."/>
            <person name="Kyrpides N."/>
            <person name="Mavromatis K."/>
            <person name="Ivanova N."/>
            <person name="Ovchinnikova G."/>
            <person name="Zhang X."/>
            <person name="Misra M."/>
            <person name="Detter J.C."/>
            <person name="Tapia R."/>
            <person name="Han C."/>
            <person name="Land M."/>
            <person name="Hauser L."/>
            <person name="Markowitz V."/>
            <person name="Cheng J.-F."/>
            <person name="Hugenholtz P."/>
            <person name="Woyke T."/>
            <person name="Wu D."/>
            <person name="Tindall B."/>
            <person name="Faehrich R."/>
            <person name="Brambilla E."/>
            <person name="Klenk H.-P."/>
            <person name="Eisen J.A."/>
        </authorList>
    </citation>
    <scope>NUCLEOTIDE SEQUENCE [LARGE SCALE GENOMIC DNA]</scope>
    <source>
        <strain evidence="3">ATCC 29530 / DSM 19594 / LMG 11500 / NCIMB 11436 / LSU 4</strain>
    </source>
</reference>
<evidence type="ECO:0000313" key="3">
    <source>
        <dbReference type="Proteomes" id="UP000000493"/>
    </source>
</evidence>
<gene>
    <name evidence="2" type="ordered locus">Runsl_0306</name>
</gene>
<reference evidence="2 3" key="2">
    <citation type="journal article" date="2012" name="Stand. Genomic Sci.">
        <title>Complete genome sequence of the aquatic bacterium Runella slithyformis type strain (LSU 4(T)).</title>
        <authorList>
            <person name="Copeland A."/>
            <person name="Zhang X."/>
            <person name="Misra M."/>
            <person name="Lapidus A."/>
            <person name="Nolan M."/>
            <person name="Lucas S."/>
            <person name="Deshpande S."/>
            <person name="Cheng J.F."/>
            <person name="Tapia R."/>
            <person name="Goodwin L.A."/>
            <person name="Pitluck S."/>
            <person name="Liolios K."/>
            <person name="Pagani I."/>
            <person name="Ivanova N."/>
            <person name="Mikhailova N."/>
            <person name="Pati A."/>
            <person name="Chen A."/>
            <person name="Palaniappan K."/>
            <person name="Land M."/>
            <person name="Hauser L."/>
            <person name="Pan C."/>
            <person name="Jeffries C.D."/>
            <person name="Detter J.C."/>
            <person name="Brambilla E.M."/>
            <person name="Rohde M."/>
            <person name="Djao O.D."/>
            <person name="Goker M."/>
            <person name="Sikorski J."/>
            <person name="Tindall B.J."/>
            <person name="Woyke T."/>
            <person name="Bristow J."/>
            <person name="Eisen J.A."/>
            <person name="Markowitz V."/>
            <person name="Hugenholtz P."/>
            <person name="Kyrpides N.C."/>
            <person name="Klenk H.P."/>
            <person name="Mavromatis K."/>
        </authorList>
    </citation>
    <scope>NUCLEOTIDE SEQUENCE [LARGE SCALE GENOMIC DNA]</scope>
    <source>
        <strain evidence="3">ATCC 29530 / DSM 19594 / LMG 11500 / NCIMB 11436 / LSU 4</strain>
    </source>
</reference>
<evidence type="ECO:0000256" key="1">
    <source>
        <dbReference type="SAM" id="Phobius"/>
    </source>
</evidence>
<dbReference type="Proteomes" id="UP000000493">
    <property type="component" value="Chromosome"/>
</dbReference>
<evidence type="ECO:0000313" key="2">
    <source>
        <dbReference type="EMBL" id="AEI46758.1"/>
    </source>
</evidence>
<organism evidence="2 3">
    <name type="scientific">Runella slithyformis (strain ATCC 29530 / DSM 19594 / LMG 11500 / NCIMB 11436 / LSU 4)</name>
    <dbReference type="NCBI Taxonomy" id="761193"/>
    <lineage>
        <taxon>Bacteria</taxon>
        <taxon>Pseudomonadati</taxon>
        <taxon>Bacteroidota</taxon>
        <taxon>Cytophagia</taxon>
        <taxon>Cytophagales</taxon>
        <taxon>Spirosomataceae</taxon>
        <taxon>Runella</taxon>
    </lineage>
</organism>
<protein>
    <submittedName>
        <fullName evidence="2">Uncharacterized protein</fullName>
    </submittedName>
</protein>
<keyword evidence="1" id="KW-0812">Transmembrane</keyword>
<keyword evidence="1" id="KW-0472">Membrane</keyword>
<dbReference type="AlphaFoldDB" id="A0A7U4E3U9"/>
<proteinExistence type="predicted"/>
<dbReference type="KEGG" id="rsi:Runsl_0306"/>
<keyword evidence="1" id="KW-1133">Transmembrane helix</keyword>
<name>A0A7U4E3U9_RUNSL</name>
<keyword evidence="3" id="KW-1185">Reference proteome</keyword>
<dbReference type="EMBL" id="CP002859">
    <property type="protein sequence ID" value="AEI46758.1"/>
    <property type="molecule type" value="Genomic_DNA"/>
</dbReference>
<feature type="transmembrane region" description="Helical" evidence="1">
    <location>
        <begin position="6"/>
        <end position="24"/>
    </location>
</feature>
<sequence length="41" mass="4743">MISTLQMVGLVVTGVLTVVAFWLLHNLRKDSKDFYDFNNKK</sequence>
<accession>A0A7U4E3U9</accession>